<proteinExistence type="predicted"/>
<accession>A0A328VBB8</accession>
<evidence type="ECO:0000313" key="2">
    <source>
        <dbReference type="Proteomes" id="UP000248706"/>
    </source>
</evidence>
<organism evidence="1 2">
    <name type="scientific">Thermogemmatispora tikiterensis</name>
    <dbReference type="NCBI Taxonomy" id="1825093"/>
    <lineage>
        <taxon>Bacteria</taxon>
        <taxon>Bacillati</taxon>
        <taxon>Chloroflexota</taxon>
        <taxon>Ktedonobacteria</taxon>
        <taxon>Thermogemmatisporales</taxon>
        <taxon>Thermogemmatisporaceae</taxon>
        <taxon>Thermogemmatispora</taxon>
    </lineage>
</organism>
<keyword evidence="2" id="KW-1185">Reference proteome</keyword>
<evidence type="ECO:0000313" key="1">
    <source>
        <dbReference type="EMBL" id="RAQ94041.1"/>
    </source>
</evidence>
<reference evidence="1 2" key="1">
    <citation type="submission" date="2016-08" db="EMBL/GenBank/DDBJ databases">
        <title>Analysis of Carbohydrate Active Enzymes in Thermogemmatispora T81 Reveals Carbohydrate Degradation Ability.</title>
        <authorList>
            <person name="Tomazini A."/>
            <person name="Lal S."/>
            <person name="Stott M."/>
            <person name="Henrissat B."/>
            <person name="Polikarpov I."/>
            <person name="Sparling R."/>
            <person name="Levin D.B."/>
        </authorList>
    </citation>
    <scope>NUCLEOTIDE SEQUENCE [LARGE SCALE GENOMIC DNA]</scope>
    <source>
        <strain evidence="1 2">T81</strain>
    </source>
</reference>
<dbReference type="AlphaFoldDB" id="A0A328VBB8"/>
<name>A0A328VBB8_9CHLR</name>
<dbReference type="EMBL" id="MCIF01000002">
    <property type="protein sequence ID" value="RAQ94041.1"/>
    <property type="molecule type" value="Genomic_DNA"/>
</dbReference>
<comment type="caution">
    <text evidence="1">The sequence shown here is derived from an EMBL/GenBank/DDBJ whole genome shotgun (WGS) entry which is preliminary data.</text>
</comment>
<dbReference type="Proteomes" id="UP000248706">
    <property type="component" value="Unassembled WGS sequence"/>
</dbReference>
<evidence type="ECO:0008006" key="3">
    <source>
        <dbReference type="Google" id="ProtNLM"/>
    </source>
</evidence>
<protein>
    <recommendedName>
        <fullName evidence="3">Methyltransferase type 11 domain-containing protein</fullName>
    </recommendedName>
</protein>
<gene>
    <name evidence="1" type="ORF">A4R35_00755</name>
</gene>
<sequence length="122" mass="13494">MALGCQTLWRAGQSFSPDGRHIGITPVLPRLLRQAGLVDVQLRSSVIEWSMGTEQHYPVLKDFLIGLELVLPFLERLGLATQAALTTLYQQAVAELQQEDCCALWPLLTVWGRAPVPGTPEE</sequence>